<evidence type="ECO:0000256" key="1">
    <source>
        <dbReference type="SAM" id="MobiDB-lite"/>
    </source>
</evidence>
<dbReference type="AlphaFoldDB" id="A0ABD3XIQ7"/>
<protein>
    <submittedName>
        <fullName evidence="2">Uncharacterized protein</fullName>
    </submittedName>
</protein>
<reference evidence="2 3" key="1">
    <citation type="submission" date="2024-11" db="EMBL/GenBank/DDBJ databases">
        <title>Chromosome-level genome assembly of the freshwater bivalve Anodonta woodiana.</title>
        <authorList>
            <person name="Chen X."/>
        </authorList>
    </citation>
    <scope>NUCLEOTIDE SEQUENCE [LARGE SCALE GENOMIC DNA]</scope>
    <source>
        <strain evidence="2">MN2024</strain>
        <tissue evidence="2">Gills</tissue>
    </source>
</reference>
<gene>
    <name evidence="2" type="ORF">ACJMK2_024959</name>
</gene>
<dbReference type="Proteomes" id="UP001634394">
    <property type="component" value="Unassembled WGS sequence"/>
</dbReference>
<evidence type="ECO:0000313" key="2">
    <source>
        <dbReference type="EMBL" id="KAL3884858.1"/>
    </source>
</evidence>
<comment type="caution">
    <text evidence="2">The sequence shown here is derived from an EMBL/GenBank/DDBJ whole genome shotgun (WGS) entry which is preliminary data.</text>
</comment>
<sequence length="88" mass="10104">MNHILKVKLYWKPRKTDELILALRRALYWMKFKITKLSCTSKTVEVTQQLFSKSQSASTTGISGLTSSEGKYTAHKDTRVAKKPNQRT</sequence>
<name>A0ABD3XIQ7_SINWO</name>
<proteinExistence type="predicted"/>
<dbReference type="EMBL" id="JBJQND010000002">
    <property type="protein sequence ID" value="KAL3884858.1"/>
    <property type="molecule type" value="Genomic_DNA"/>
</dbReference>
<feature type="region of interest" description="Disordered" evidence="1">
    <location>
        <begin position="54"/>
        <end position="88"/>
    </location>
</feature>
<organism evidence="2 3">
    <name type="scientific">Sinanodonta woodiana</name>
    <name type="common">Chinese pond mussel</name>
    <name type="synonym">Anodonta woodiana</name>
    <dbReference type="NCBI Taxonomy" id="1069815"/>
    <lineage>
        <taxon>Eukaryota</taxon>
        <taxon>Metazoa</taxon>
        <taxon>Spiralia</taxon>
        <taxon>Lophotrochozoa</taxon>
        <taxon>Mollusca</taxon>
        <taxon>Bivalvia</taxon>
        <taxon>Autobranchia</taxon>
        <taxon>Heteroconchia</taxon>
        <taxon>Palaeoheterodonta</taxon>
        <taxon>Unionida</taxon>
        <taxon>Unionoidea</taxon>
        <taxon>Unionidae</taxon>
        <taxon>Unioninae</taxon>
        <taxon>Sinanodonta</taxon>
    </lineage>
</organism>
<accession>A0ABD3XIQ7</accession>
<evidence type="ECO:0000313" key="3">
    <source>
        <dbReference type="Proteomes" id="UP001634394"/>
    </source>
</evidence>
<keyword evidence="3" id="KW-1185">Reference proteome</keyword>
<feature type="compositionally biased region" description="Polar residues" evidence="1">
    <location>
        <begin position="54"/>
        <end position="70"/>
    </location>
</feature>